<feature type="transmembrane region" description="Helical" evidence="6">
    <location>
        <begin position="20"/>
        <end position="41"/>
    </location>
</feature>
<keyword evidence="3 6" id="KW-1133">Transmembrane helix</keyword>
<dbReference type="GO" id="GO:0016323">
    <property type="term" value="C:basolateral plasma membrane"/>
    <property type="evidence" value="ECO:0007669"/>
    <property type="project" value="TreeGrafter"/>
</dbReference>
<evidence type="ECO:0000256" key="6">
    <source>
        <dbReference type="SAM" id="Phobius"/>
    </source>
</evidence>
<comment type="caution">
    <text evidence="8">The sequence shown here is derived from an EMBL/GenBank/DDBJ whole genome shotgun (WGS) entry which is preliminary data.</text>
</comment>
<reference evidence="8 9" key="1">
    <citation type="journal article" date="2023" name="Arcadia Sci">
        <title>De novo assembly of a long-read Amblyomma americanum tick genome.</title>
        <authorList>
            <person name="Chou S."/>
            <person name="Poskanzer K.E."/>
            <person name="Rollins M."/>
            <person name="Thuy-Boun P.S."/>
        </authorList>
    </citation>
    <scope>NUCLEOTIDE SEQUENCE [LARGE SCALE GENOMIC DNA]</scope>
    <source>
        <strain evidence="8">F_SG_1</strain>
        <tissue evidence="8">Salivary glands</tissue>
    </source>
</reference>
<protein>
    <recommendedName>
        <fullName evidence="7">Bicarbonate transporter-like transmembrane domain-containing protein</fullName>
    </recommendedName>
</protein>
<feature type="domain" description="Bicarbonate transporter-like transmembrane" evidence="7">
    <location>
        <begin position="1"/>
        <end position="117"/>
    </location>
</feature>
<dbReference type="InterPro" id="IPR003020">
    <property type="entry name" value="HCO3_transpt_euk"/>
</dbReference>
<evidence type="ECO:0000256" key="2">
    <source>
        <dbReference type="ARBA" id="ARBA00022692"/>
    </source>
</evidence>
<evidence type="ECO:0000256" key="5">
    <source>
        <dbReference type="SAM" id="MobiDB-lite"/>
    </source>
</evidence>
<dbReference type="Proteomes" id="UP001321473">
    <property type="component" value="Unassembled WGS sequence"/>
</dbReference>
<keyword evidence="4 6" id="KW-0472">Membrane</keyword>
<dbReference type="EMBL" id="JARKHS020025745">
    <property type="protein sequence ID" value="KAK8767113.1"/>
    <property type="molecule type" value="Genomic_DNA"/>
</dbReference>
<sequence length="175" mass="19664">MVNNPSNKLKKGTAYHLDRVVVGVLNAGLTLFGLPWMHGVLPHSPLHARCLADLEERVEQGHVHEVVVRSRETRLTRILSHVLIGLSLLMLPYPLSYIPTAVLNGLFLYMAMALLVQRALKKTRSKMASHSKGMRCRPRPRYLTDDEIQAPLQESDADLSDSEDIESFDTIDDPD</sequence>
<feature type="region of interest" description="Disordered" evidence="5">
    <location>
        <begin position="126"/>
        <end position="175"/>
    </location>
</feature>
<dbReference type="PANTHER" id="PTHR11453:SF127">
    <property type="entry name" value="SOLUTE CARRIER FAMILY 4 MEMBER 11"/>
    <property type="match status" value="1"/>
</dbReference>
<dbReference type="Pfam" id="PF00955">
    <property type="entry name" value="HCO3_cotransp"/>
    <property type="match status" value="1"/>
</dbReference>
<keyword evidence="2 6" id="KW-0812">Transmembrane</keyword>
<evidence type="ECO:0000313" key="8">
    <source>
        <dbReference type="EMBL" id="KAK8767113.1"/>
    </source>
</evidence>
<evidence type="ECO:0000256" key="1">
    <source>
        <dbReference type="ARBA" id="ARBA00004141"/>
    </source>
</evidence>
<accession>A0AAQ4DXC3</accession>
<dbReference type="InterPro" id="IPR011531">
    <property type="entry name" value="HCO3_transpt-like_TM_dom"/>
</dbReference>
<dbReference type="GO" id="GO:0005452">
    <property type="term" value="F:solute:inorganic anion antiporter activity"/>
    <property type="evidence" value="ECO:0007669"/>
    <property type="project" value="InterPro"/>
</dbReference>
<dbReference type="GO" id="GO:0006820">
    <property type="term" value="P:monoatomic anion transport"/>
    <property type="evidence" value="ECO:0007669"/>
    <property type="project" value="InterPro"/>
</dbReference>
<evidence type="ECO:0000256" key="3">
    <source>
        <dbReference type="ARBA" id="ARBA00022989"/>
    </source>
</evidence>
<feature type="compositionally biased region" description="Acidic residues" evidence="5">
    <location>
        <begin position="155"/>
        <end position="175"/>
    </location>
</feature>
<comment type="subcellular location">
    <subcellularLocation>
        <location evidence="1">Membrane</location>
        <topology evidence="1">Multi-pass membrane protein</topology>
    </subcellularLocation>
</comment>
<keyword evidence="9" id="KW-1185">Reference proteome</keyword>
<feature type="compositionally biased region" description="Basic residues" evidence="5">
    <location>
        <begin position="126"/>
        <end position="140"/>
    </location>
</feature>
<gene>
    <name evidence="8" type="ORF">V5799_006106</name>
</gene>
<proteinExistence type="predicted"/>
<dbReference type="AlphaFoldDB" id="A0AAQ4DXC3"/>
<dbReference type="PANTHER" id="PTHR11453">
    <property type="entry name" value="ANION EXCHANGE PROTEIN"/>
    <property type="match status" value="1"/>
</dbReference>
<name>A0AAQ4DXC3_AMBAM</name>
<evidence type="ECO:0000313" key="9">
    <source>
        <dbReference type="Proteomes" id="UP001321473"/>
    </source>
</evidence>
<evidence type="ECO:0000256" key="4">
    <source>
        <dbReference type="ARBA" id="ARBA00023136"/>
    </source>
</evidence>
<dbReference type="GO" id="GO:0050801">
    <property type="term" value="P:monoatomic ion homeostasis"/>
    <property type="evidence" value="ECO:0007669"/>
    <property type="project" value="TreeGrafter"/>
</dbReference>
<organism evidence="8 9">
    <name type="scientific">Amblyomma americanum</name>
    <name type="common">Lone star tick</name>
    <dbReference type="NCBI Taxonomy" id="6943"/>
    <lineage>
        <taxon>Eukaryota</taxon>
        <taxon>Metazoa</taxon>
        <taxon>Ecdysozoa</taxon>
        <taxon>Arthropoda</taxon>
        <taxon>Chelicerata</taxon>
        <taxon>Arachnida</taxon>
        <taxon>Acari</taxon>
        <taxon>Parasitiformes</taxon>
        <taxon>Ixodida</taxon>
        <taxon>Ixodoidea</taxon>
        <taxon>Ixodidae</taxon>
        <taxon>Amblyomminae</taxon>
        <taxon>Amblyomma</taxon>
    </lineage>
</organism>
<feature type="transmembrane region" description="Helical" evidence="6">
    <location>
        <begin position="101"/>
        <end position="120"/>
    </location>
</feature>
<evidence type="ECO:0000259" key="7">
    <source>
        <dbReference type="Pfam" id="PF00955"/>
    </source>
</evidence>